<gene>
    <name evidence="1" type="ORF">NK125_02135</name>
</gene>
<sequence length="45" mass="5610">MNRQEVFKGESISIEEYLEKIQEMIRYPRREKIKVIQNEEKRLIN</sequence>
<dbReference type="Proteomes" id="UP001523566">
    <property type="component" value="Unassembled WGS sequence"/>
</dbReference>
<dbReference type="RefSeq" id="WP_262064994.1">
    <property type="nucleotide sequence ID" value="NZ_JAMXOD010000002.1"/>
</dbReference>
<reference evidence="1 2" key="1">
    <citation type="journal article" date="2022" name="Genome Biol. Evol.">
        <title>Host diet, physiology and behaviors set the stage for Lachnospiraceae cladogenesis.</title>
        <authorList>
            <person name="Vera-Ponce De Leon A."/>
            <person name="Schneider M."/>
            <person name="Jahnes B.C."/>
            <person name="Sadowski V."/>
            <person name="Camuy-Velez L.A."/>
            <person name="Duan J."/>
            <person name="Sabree Z.L."/>
        </authorList>
    </citation>
    <scope>NUCLEOTIDE SEQUENCE [LARGE SCALE GENOMIC DNA]</scope>
    <source>
        <strain evidence="1 2">PAL113</strain>
    </source>
</reference>
<name>A0ABT1E9M4_9FIRM</name>
<accession>A0ABT1E9M4</accession>
<organism evidence="1 2">
    <name type="scientific">Aequitasia blattaphilus</name>
    <dbReference type="NCBI Taxonomy" id="2949332"/>
    <lineage>
        <taxon>Bacteria</taxon>
        <taxon>Bacillati</taxon>
        <taxon>Bacillota</taxon>
        <taxon>Clostridia</taxon>
        <taxon>Lachnospirales</taxon>
        <taxon>Lachnospiraceae</taxon>
        <taxon>Aequitasia</taxon>
    </lineage>
</organism>
<evidence type="ECO:0000313" key="2">
    <source>
        <dbReference type="Proteomes" id="UP001523566"/>
    </source>
</evidence>
<keyword evidence="2" id="KW-1185">Reference proteome</keyword>
<proteinExistence type="predicted"/>
<protein>
    <submittedName>
        <fullName evidence="1">Uncharacterized protein</fullName>
    </submittedName>
</protein>
<evidence type="ECO:0000313" key="1">
    <source>
        <dbReference type="EMBL" id="MCP1101212.1"/>
    </source>
</evidence>
<comment type="caution">
    <text evidence="1">The sequence shown here is derived from an EMBL/GenBank/DDBJ whole genome shotgun (WGS) entry which is preliminary data.</text>
</comment>
<dbReference type="EMBL" id="JAMZFW010000002">
    <property type="protein sequence ID" value="MCP1101212.1"/>
    <property type="molecule type" value="Genomic_DNA"/>
</dbReference>